<gene>
    <name evidence="6" type="ORF">BQ4739_LOCUS1779</name>
</gene>
<evidence type="ECO:0000313" key="6">
    <source>
        <dbReference type="EMBL" id="SZX61266.1"/>
    </source>
</evidence>
<evidence type="ECO:0000256" key="1">
    <source>
        <dbReference type="ARBA" id="ARBA00009191"/>
    </source>
</evidence>
<accession>A0A383VA90</accession>
<organism evidence="6 7">
    <name type="scientific">Tetradesmus obliquus</name>
    <name type="common">Green alga</name>
    <name type="synonym">Acutodesmus obliquus</name>
    <dbReference type="NCBI Taxonomy" id="3088"/>
    <lineage>
        <taxon>Eukaryota</taxon>
        <taxon>Viridiplantae</taxon>
        <taxon>Chlorophyta</taxon>
        <taxon>core chlorophytes</taxon>
        <taxon>Chlorophyceae</taxon>
        <taxon>CS clade</taxon>
        <taxon>Sphaeropleales</taxon>
        <taxon>Scenedesmaceae</taxon>
        <taxon>Tetradesmus</taxon>
    </lineage>
</organism>
<evidence type="ECO:0000256" key="3">
    <source>
        <dbReference type="ARBA" id="ARBA00023180"/>
    </source>
</evidence>
<evidence type="ECO:0000259" key="5">
    <source>
        <dbReference type="Pfam" id="PF03088"/>
    </source>
</evidence>
<dbReference type="InterPro" id="IPR011042">
    <property type="entry name" value="6-blade_b-propeller_TolB-like"/>
</dbReference>
<feature type="signal peptide" evidence="4">
    <location>
        <begin position="1"/>
        <end position="20"/>
    </location>
</feature>
<dbReference type="STRING" id="3088.A0A383VA90"/>
<dbReference type="AlphaFoldDB" id="A0A383VA90"/>
<keyword evidence="4" id="KW-0732">Signal</keyword>
<evidence type="ECO:0000313" key="7">
    <source>
        <dbReference type="Proteomes" id="UP000256970"/>
    </source>
</evidence>
<keyword evidence="2" id="KW-0597">Phosphoprotein</keyword>
<feature type="domain" description="Strictosidine synthase conserved region" evidence="5">
    <location>
        <begin position="178"/>
        <end position="274"/>
    </location>
</feature>
<dbReference type="GO" id="GO:0016787">
    <property type="term" value="F:hydrolase activity"/>
    <property type="evidence" value="ECO:0007669"/>
    <property type="project" value="TreeGrafter"/>
</dbReference>
<name>A0A383VA90_TETOB</name>
<evidence type="ECO:0000256" key="2">
    <source>
        <dbReference type="ARBA" id="ARBA00022553"/>
    </source>
</evidence>
<proteinExistence type="inferred from homology"/>
<reference evidence="6 7" key="1">
    <citation type="submission" date="2016-10" db="EMBL/GenBank/DDBJ databases">
        <authorList>
            <person name="Cai Z."/>
        </authorList>
    </citation>
    <scope>NUCLEOTIDE SEQUENCE [LARGE SCALE GENOMIC DNA]</scope>
</reference>
<dbReference type="Proteomes" id="UP000256970">
    <property type="component" value="Unassembled WGS sequence"/>
</dbReference>
<comment type="similarity">
    <text evidence="1">Belongs to the strictosidine synthase family.</text>
</comment>
<dbReference type="Pfam" id="PF03088">
    <property type="entry name" value="Str_synth"/>
    <property type="match status" value="1"/>
</dbReference>
<dbReference type="SUPFAM" id="SSF63829">
    <property type="entry name" value="Calcium-dependent phosphotriesterase"/>
    <property type="match status" value="1"/>
</dbReference>
<dbReference type="PANTHER" id="PTHR10426:SF88">
    <property type="entry name" value="ADIPOCYTE PLASMA MEMBRANE-ASSOCIATED PROTEIN HEMOMUCIN-RELATED"/>
    <property type="match status" value="1"/>
</dbReference>
<dbReference type="EMBL" id="FNXT01000133">
    <property type="protein sequence ID" value="SZX61266.1"/>
    <property type="molecule type" value="Genomic_DNA"/>
</dbReference>
<dbReference type="PANTHER" id="PTHR10426">
    <property type="entry name" value="STRICTOSIDINE SYNTHASE-RELATED"/>
    <property type="match status" value="1"/>
</dbReference>
<dbReference type="Gene3D" id="2.120.10.30">
    <property type="entry name" value="TolB, C-terminal domain"/>
    <property type="match status" value="1"/>
</dbReference>
<keyword evidence="7" id="KW-1185">Reference proteome</keyword>
<keyword evidence="3" id="KW-0325">Glycoprotein</keyword>
<feature type="chain" id="PRO_5016772703" description="Strictosidine synthase conserved region domain-containing protein" evidence="4">
    <location>
        <begin position="21"/>
        <end position="406"/>
    </location>
</feature>
<dbReference type="GO" id="GO:0012505">
    <property type="term" value="C:endomembrane system"/>
    <property type="evidence" value="ECO:0007669"/>
    <property type="project" value="TreeGrafter"/>
</dbReference>
<protein>
    <recommendedName>
        <fullName evidence="5">Strictosidine synthase conserved region domain-containing protein</fullName>
    </recommendedName>
</protein>
<dbReference type="InterPro" id="IPR018119">
    <property type="entry name" value="Strictosidine_synth_cons-reg"/>
</dbReference>
<sequence>MIAAAAGAVLLALLVAVELGQVPVRLPFPPGVEYDYMAEPPPGTLPLTWDAGFRVEDDSLPNNTKYILQDQIAGVETVALGPEGWLGLVDKHGQIFMAEPDNQGGYAVTPHPLPWASPGRSLGAKFDANGDLLIANAPLGLLQLASPGDAQSQRLLLLTGRVSDESPLSAGYPIEFANSLDVAADGTVYFTSSTDVVPYRTASGYWETSDSVFVSLAKAQPSGMLLAYHPDNRSTIALMNDLWFANGVALAHDESFVLVADSVQMKIRRYWLHGPKAGSSDVFYDKLPGPPDGISRSTDGQTYWITIYCGAEKLLAYSHIRLVRVLFSWMPRIMRLLGQDFPNIGILLRVNNKGEIVEVLGDKQGAVVSRVTSAFESEDGRLFLGSLHKRGVPVVDLKGARAAKST</sequence>
<evidence type="ECO:0000256" key="4">
    <source>
        <dbReference type="SAM" id="SignalP"/>
    </source>
</evidence>